<name>A0A383B1I4_9ZZZZ</name>
<dbReference type="EMBL" id="UINC01196578">
    <property type="protein sequence ID" value="SVE13639.1"/>
    <property type="molecule type" value="Genomic_DNA"/>
</dbReference>
<evidence type="ECO:0000313" key="2">
    <source>
        <dbReference type="EMBL" id="SVE13639.1"/>
    </source>
</evidence>
<sequence>MSCVSQSVSNSQTLAEDTIYSMSPPSDG</sequence>
<feature type="non-terminal residue" evidence="2">
    <location>
        <position position="28"/>
    </location>
</feature>
<reference evidence="2" key="1">
    <citation type="submission" date="2018-05" db="EMBL/GenBank/DDBJ databases">
        <authorList>
            <person name="Lanie J.A."/>
            <person name="Ng W.-L."/>
            <person name="Kazmierczak K.M."/>
            <person name="Andrzejewski T.M."/>
            <person name="Davidsen T.M."/>
            <person name="Wayne K.J."/>
            <person name="Tettelin H."/>
            <person name="Glass J.I."/>
            <person name="Rusch D."/>
            <person name="Podicherti R."/>
            <person name="Tsui H.-C.T."/>
            <person name="Winkler M.E."/>
        </authorList>
    </citation>
    <scope>NUCLEOTIDE SEQUENCE</scope>
</reference>
<feature type="region of interest" description="Disordered" evidence="1">
    <location>
        <begin position="1"/>
        <end position="28"/>
    </location>
</feature>
<gene>
    <name evidence="2" type="ORF">METZ01_LOCUS466493</name>
</gene>
<evidence type="ECO:0000256" key="1">
    <source>
        <dbReference type="SAM" id="MobiDB-lite"/>
    </source>
</evidence>
<protein>
    <submittedName>
        <fullName evidence="2">Uncharacterized protein</fullName>
    </submittedName>
</protein>
<proteinExistence type="predicted"/>
<accession>A0A383B1I4</accession>
<dbReference type="AlphaFoldDB" id="A0A383B1I4"/>
<organism evidence="2">
    <name type="scientific">marine metagenome</name>
    <dbReference type="NCBI Taxonomy" id="408172"/>
    <lineage>
        <taxon>unclassified sequences</taxon>
        <taxon>metagenomes</taxon>
        <taxon>ecological metagenomes</taxon>
    </lineage>
</organism>